<keyword evidence="1" id="KW-1133">Transmembrane helix</keyword>
<evidence type="ECO:0000313" key="4">
    <source>
        <dbReference type="Proteomes" id="UP000321154"/>
    </source>
</evidence>
<evidence type="ECO:0000313" key="3">
    <source>
        <dbReference type="EMBL" id="MBA8812767.1"/>
    </source>
</evidence>
<keyword evidence="1" id="KW-0472">Membrane</keyword>
<dbReference type="Proteomes" id="UP000522688">
    <property type="component" value="Unassembled WGS sequence"/>
</dbReference>
<evidence type="ECO:0000313" key="2">
    <source>
        <dbReference type="EMBL" id="GEK82393.1"/>
    </source>
</evidence>
<evidence type="ECO:0000256" key="1">
    <source>
        <dbReference type="SAM" id="Phobius"/>
    </source>
</evidence>
<dbReference type="RefSeq" id="WP_167627276.1">
    <property type="nucleotide sequence ID" value="NZ_BAAAHR010000002.1"/>
</dbReference>
<evidence type="ECO:0000313" key="5">
    <source>
        <dbReference type="Proteomes" id="UP000522688"/>
    </source>
</evidence>
<reference evidence="3 5" key="2">
    <citation type="submission" date="2020-07" db="EMBL/GenBank/DDBJ databases">
        <title>Sequencing the genomes of 1000 actinobacteria strains.</title>
        <authorList>
            <person name="Klenk H.-P."/>
        </authorList>
    </citation>
    <scope>NUCLEOTIDE SEQUENCE [LARGE SCALE GENOMIC DNA]</scope>
    <source>
        <strain evidence="3 5">DSM 10309</strain>
    </source>
</reference>
<name>A0A7W3JH24_9MICO</name>
<comment type="caution">
    <text evidence="3">The sequence shown here is derived from an EMBL/GenBank/DDBJ whole genome shotgun (WGS) entry which is preliminary data.</text>
</comment>
<organism evidence="3 5">
    <name type="scientific">Frigoribacterium faeni</name>
    <dbReference type="NCBI Taxonomy" id="145483"/>
    <lineage>
        <taxon>Bacteria</taxon>
        <taxon>Bacillati</taxon>
        <taxon>Actinomycetota</taxon>
        <taxon>Actinomycetes</taxon>
        <taxon>Micrococcales</taxon>
        <taxon>Microbacteriaceae</taxon>
        <taxon>Frigoribacterium</taxon>
    </lineage>
</organism>
<dbReference type="Proteomes" id="UP000321154">
    <property type="component" value="Unassembled WGS sequence"/>
</dbReference>
<protein>
    <submittedName>
        <fullName evidence="3">Putative membrane protein</fullName>
    </submittedName>
</protein>
<dbReference type="EMBL" id="BJUV01000005">
    <property type="protein sequence ID" value="GEK82393.1"/>
    <property type="molecule type" value="Genomic_DNA"/>
</dbReference>
<dbReference type="AlphaFoldDB" id="A0A7W3JH24"/>
<sequence length="50" mass="5247">MVAFVIALMVVGSLVVIFGILVMLLAPLVSSLTARRSAGRAPVAVAPRRR</sequence>
<keyword evidence="1" id="KW-0812">Transmembrane</keyword>
<accession>A0A7W3JH24</accession>
<dbReference type="EMBL" id="JACGWW010000001">
    <property type="protein sequence ID" value="MBA8812767.1"/>
    <property type="molecule type" value="Genomic_DNA"/>
</dbReference>
<feature type="transmembrane region" description="Helical" evidence="1">
    <location>
        <begin position="6"/>
        <end position="30"/>
    </location>
</feature>
<gene>
    <name evidence="3" type="ORF">FB463_000991</name>
    <name evidence="2" type="ORF">FFA01_07020</name>
</gene>
<keyword evidence="4" id="KW-1185">Reference proteome</keyword>
<proteinExistence type="predicted"/>
<reference evidence="2 4" key="1">
    <citation type="submission" date="2019-07" db="EMBL/GenBank/DDBJ databases">
        <title>Whole genome shotgun sequence of Frigoribacterium faeni NBRC 103066.</title>
        <authorList>
            <person name="Hosoyama A."/>
            <person name="Uohara A."/>
            <person name="Ohji S."/>
            <person name="Ichikawa N."/>
        </authorList>
    </citation>
    <scope>NUCLEOTIDE SEQUENCE [LARGE SCALE GENOMIC DNA]</scope>
    <source>
        <strain evidence="2 4">NBRC 103066</strain>
    </source>
</reference>